<dbReference type="Gene3D" id="1.10.10.10">
    <property type="entry name" value="Winged helix-like DNA-binding domain superfamily/Winged helix DNA-binding domain"/>
    <property type="match status" value="1"/>
</dbReference>
<dbReference type="Pfam" id="PF03551">
    <property type="entry name" value="PadR"/>
    <property type="match status" value="1"/>
</dbReference>
<accession>H8I7B9</accession>
<organism evidence="2 3">
    <name type="scientific">Methanocella conradii (strain DSM 24694 / JCM 17849 / CGMCC 1.5162 / HZ254)</name>
    <dbReference type="NCBI Taxonomy" id="1041930"/>
    <lineage>
        <taxon>Archaea</taxon>
        <taxon>Methanobacteriati</taxon>
        <taxon>Methanobacteriota</taxon>
        <taxon>Stenosarchaea group</taxon>
        <taxon>Methanomicrobia</taxon>
        <taxon>Methanocellales</taxon>
        <taxon>Methanocellaceae</taxon>
        <taxon>Methanocella</taxon>
    </lineage>
</organism>
<dbReference type="KEGG" id="mez:Mtc_2046"/>
<dbReference type="Proteomes" id="UP000005233">
    <property type="component" value="Chromosome"/>
</dbReference>
<dbReference type="STRING" id="1041930.Mtc_2046"/>
<reference evidence="2 3" key="1">
    <citation type="journal article" date="2012" name="J. Bacteriol.">
        <title>Complete genome sequence of a thermophilic methanogen, Methanocella conradii HZ254, isolated from Chinese rice field soil.</title>
        <authorList>
            <person name="Lu Z."/>
            <person name="Lu Y."/>
        </authorList>
    </citation>
    <scope>NUCLEOTIDE SEQUENCE [LARGE SCALE GENOMIC DNA]</scope>
    <source>
        <strain evidence="3">DSM 24694 / JCM 17849 / CGMCC 1.5162 / HZ254</strain>
    </source>
</reference>
<dbReference type="RefSeq" id="WP_014406616.1">
    <property type="nucleotide sequence ID" value="NC_017034.1"/>
</dbReference>
<dbReference type="eggNOG" id="arCOG00002">
    <property type="taxonomic scope" value="Archaea"/>
</dbReference>
<name>H8I7B9_METCZ</name>
<feature type="domain" description="Transcription regulator PadR N-terminal" evidence="1">
    <location>
        <begin position="19"/>
        <end position="87"/>
    </location>
</feature>
<sequence length="118" mass="13815">MKDNMLSKEMRKGFLKMLVLKIISERPIHGYDIINEIESKTMGHWVPSPGSIYPALDFLESKGYIRMEEIDRKKVYTITEEGKEALKYIDQRRRELAREINAIFEDTTEESDDGKPCD</sequence>
<dbReference type="PANTHER" id="PTHR43252">
    <property type="entry name" value="TRANSCRIPTIONAL REGULATOR YQJI"/>
    <property type="match status" value="1"/>
</dbReference>
<dbReference type="InterPro" id="IPR036388">
    <property type="entry name" value="WH-like_DNA-bd_sf"/>
</dbReference>
<dbReference type="EMBL" id="CP003243">
    <property type="protein sequence ID" value="AFD00785.1"/>
    <property type="molecule type" value="Genomic_DNA"/>
</dbReference>
<dbReference type="InterPro" id="IPR005149">
    <property type="entry name" value="Tscrpt_reg_PadR_N"/>
</dbReference>
<evidence type="ECO:0000313" key="3">
    <source>
        <dbReference type="Proteomes" id="UP000005233"/>
    </source>
</evidence>
<keyword evidence="3" id="KW-1185">Reference proteome</keyword>
<dbReference type="AlphaFoldDB" id="H8I7B9"/>
<dbReference type="GeneID" id="11972201"/>
<evidence type="ECO:0000313" key="2">
    <source>
        <dbReference type="EMBL" id="AFD00785.1"/>
    </source>
</evidence>
<proteinExistence type="predicted"/>
<protein>
    <submittedName>
        <fullName evidence="2">Transcriptional regulator, PadR family</fullName>
    </submittedName>
</protein>
<dbReference type="PANTHER" id="PTHR43252:SF5">
    <property type="entry name" value="TRANSCRIPTIONAL REGULATOR, PADR-LIKE FAMILY"/>
    <property type="match status" value="1"/>
</dbReference>
<dbReference type="OrthoDB" id="56053at2157"/>
<dbReference type="SUPFAM" id="SSF46785">
    <property type="entry name" value="Winged helix' DNA-binding domain"/>
    <property type="match status" value="1"/>
</dbReference>
<dbReference type="InterPro" id="IPR036390">
    <property type="entry name" value="WH_DNA-bd_sf"/>
</dbReference>
<evidence type="ECO:0000259" key="1">
    <source>
        <dbReference type="Pfam" id="PF03551"/>
    </source>
</evidence>
<dbReference type="HOGENOM" id="CLU_063440_3_3_2"/>
<gene>
    <name evidence="2" type="ordered locus">Mtc_2046</name>
</gene>